<comment type="caution">
    <text evidence="1">The sequence shown here is derived from an EMBL/GenBank/DDBJ whole genome shotgun (WGS) entry which is preliminary data.</text>
</comment>
<dbReference type="EMBL" id="JYDU01000004">
    <property type="protein sequence ID" value="KRY01202.1"/>
    <property type="molecule type" value="Genomic_DNA"/>
</dbReference>
<proteinExistence type="predicted"/>
<organism evidence="1 2">
    <name type="scientific">Trichinella pseudospiralis</name>
    <name type="common">Parasitic roundworm</name>
    <dbReference type="NCBI Taxonomy" id="6337"/>
    <lineage>
        <taxon>Eukaryota</taxon>
        <taxon>Metazoa</taxon>
        <taxon>Ecdysozoa</taxon>
        <taxon>Nematoda</taxon>
        <taxon>Enoplea</taxon>
        <taxon>Dorylaimia</taxon>
        <taxon>Trichinellida</taxon>
        <taxon>Trichinellidae</taxon>
        <taxon>Trichinella</taxon>
    </lineage>
</organism>
<evidence type="ECO:0000313" key="2">
    <source>
        <dbReference type="Proteomes" id="UP000054815"/>
    </source>
</evidence>
<dbReference type="AlphaFoldDB" id="A0A0V0YLJ3"/>
<gene>
    <name evidence="1" type="ORF">T4E_354</name>
</gene>
<protein>
    <submittedName>
        <fullName evidence="1">Uncharacterized protein</fullName>
    </submittedName>
</protein>
<dbReference type="Proteomes" id="UP000054815">
    <property type="component" value="Unassembled WGS sequence"/>
</dbReference>
<name>A0A0V0YLJ3_TRIPS</name>
<sequence length="65" mass="7255">MRYEIRLAKCRVMVCGSANCHGTSVCRAEPDSNLTWLQSSSDIAAPESDCRQTSKRCICRLSFVL</sequence>
<reference evidence="1 2" key="1">
    <citation type="submission" date="2015-01" db="EMBL/GenBank/DDBJ databases">
        <title>Evolution of Trichinella species and genotypes.</title>
        <authorList>
            <person name="Korhonen P.K."/>
            <person name="Edoardo P."/>
            <person name="Giuseppe L.R."/>
            <person name="Gasser R.B."/>
        </authorList>
    </citation>
    <scope>NUCLEOTIDE SEQUENCE [LARGE SCALE GENOMIC DNA]</scope>
    <source>
        <strain evidence="1">ISS141</strain>
    </source>
</reference>
<evidence type="ECO:0000313" key="1">
    <source>
        <dbReference type="EMBL" id="KRY01202.1"/>
    </source>
</evidence>
<accession>A0A0V0YLJ3</accession>